<sequence length="119" mass="13443">MDIQRLNPTPRWSDATVFNNMAHFVEIANDTSANIREQVKQIFAQAELTLSQVNSHKSRILSATIYVTDFSHMQQLNEEWEAWFPQGCAPSRACVKVELADPSYLVEISFVAAVITAQD</sequence>
<dbReference type="Proteomes" id="UP001195963">
    <property type="component" value="Unassembled WGS sequence"/>
</dbReference>
<keyword evidence="2" id="KW-1185">Reference proteome</keyword>
<dbReference type="InterPro" id="IPR035959">
    <property type="entry name" value="RutC-like_sf"/>
</dbReference>
<name>A0ABS7E4Z4_9GAMM</name>
<dbReference type="PANTHER" id="PTHR47328:SF1">
    <property type="entry name" value="RUTC FAMILY PROTEIN YOAB"/>
    <property type="match status" value="1"/>
</dbReference>
<dbReference type="Pfam" id="PF01042">
    <property type="entry name" value="Ribonuc_L-PSP"/>
    <property type="match status" value="1"/>
</dbReference>
<comment type="caution">
    <text evidence="1">The sequence shown here is derived from an EMBL/GenBank/DDBJ whole genome shotgun (WGS) entry which is preliminary data.</text>
</comment>
<reference evidence="1 2" key="1">
    <citation type="submission" date="2021-07" db="EMBL/GenBank/DDBJ databases">
        <title>Shewanella sp. nov, isolated from SCS.</title>
        <authorList>
            <person name="Cao W.R."/>
        </authorList>
    </citation>
    <scope>NUCLEOTIDE SEQUENCE [LARGE SCALE GENOMIC DNA]</scope>
    <source>
        <strain evidence="1 2">NR704-98</strain>
    </source>
</reference>
<accession>A0ABS7E4Z4</accession>
<dbReference type="CDD" id="cd06150">
    <property type="entry name" value="YjgF_YER057c_UK114_like_2"/>
    <property type="match status" value="1"/>
</dbReference>
<dbReference type="InterPro" id="IPR035709">
    <property type="entry name" value="YoaB-like"/>
</dbReference>
<dbReference type="RefSeq" id="WP_220110232.1">
    <property type="nucleotide sequence ID" value="NZ_JAHZST010000009.1"/>
</dbReference>
<dbReference type="SUPFAM" id="SSF55298">
    <property type="entry name" value="YjgF-like"/>
    <property type="match status" value="1"/>
</dbReference>
<evidence type="ECO:0000313" key="1">
    <source>
        <dbReference type="EMBL" id="MBW8184749.1"/>
    </source>
</evidence>
<organism evidence="1 2">
    <name type="scientific">Shewanella nanhaiensis</name>
    <dbReference type="NCBI Taxonomy" id="2864872"/>
    <lineage>
        <taxon>Bacteria</taxon>
        <taxon>Pseudomonadati</taxon>
        <taxon>Pseudomonadota</taxon>
        <taxon>Gammaproteobacteria</taxon>
        <taxon>Alteromonadales</taxon>
        <taxon>Shewanellaceae</taxon>
        <taxon>Shewanella</taxon>
    </lineage>
</organism>
<protein>
    <submittedName>
        <fullName evidence="1">RidA family protein</fullName>
    </submittedName>
</protein>
<proteinExistence type="predicted"/>
<dbReference type="EMBL" id="JAHZST010000009">
    <property type="protein sequence ID" value="MBW8184749.1"/>
    <property type="molecule type" value="Genomic_DNA"/>
</dbReference>
<dbReference type="Gene3D" id="3.30.1330.40">
    <property type="entry name" value="RutC-like"/>
    <property type="match status" value="1"/>
</dbReference>
<dbReference type="PANTHER" id="PTHR47328">
    <property type="match status" value="1"/>
</dbReference>
<dbReference type="InterPro" id="IPR006175">
    <property type="entry name" value="YjgF/YER057c/UK114"/>
</dbReference>
<gene>
    <name evidence="1" type="ORF">K0625_13825</name>
</gene>
<evidence type="ECO:0000313" key="2">
    <source>
        <dbReference type="Proteomes" id="UP001195963"/>
    </source>
</evidence>